<dbReference type="GO" id="GO:0008757">
    <property type="term" value="F:S-adenosylmethionine-dependent methyltransferase activity"/>
    <property type="evidence" value="ECO:0007669"/>
    <property type="project" value="InterPro"/>
</dbReference>
<dbReference type="Pfam" id="PF08241">
    <property type="entry name" value="Methyltransf_11"/>
    <property type="match status" value="1"/>
</dbReference>
<dbReference type="InterPro" id="IPR029063">
    <property type="entry name" value="SAM-dependent_MTases_sf"/>
</dbReference>
<accession>A0AA41YQP5</accession>
<dbReference type="EMBL" id="JAPDNT010000069">
    <property type="protein sequence ID" value="MCW3477924.1"/>
    <property type="molecule type" value="Genomic_DNA"/>
</dbReference>
<dbReference type="Proteomes" id="UP001165679">
    <property type="component" value="Unassembled WGS sequence"/>
</dbReference>
<feature type="domain" description="Methyltransferase type 11" evidence="1">
    <location>
        <begin position="43"/>
        <end position="139"/>
    </location>
</feature>
<protein>
    <submittedName>
        <fullName evidence="2">Methyltransferase domain-containing protein</fullName>
    </submittedName>
</protein>
<evidence type="ECO:0000313" key="3">
    <source>
        <dbReference type="Proteomes" id="UP001165679"/>
    </source>
</evidence>
<reference evidence="2" key="1">
    <citation type="submission" date="2022-09" db="EMBL/GenBank/DDBJ databases">
        <title>Rhodovastum sp. nov. RN2-1 isolated from soil in Seongnam, South Korea.</title>
        <authorList>
            <person name="Le N.T."/>
        </authorList>
    </citation>
    <scope>NUCLEOTIDE SEQUENCE</scope>
    <source>
        <strain evidence="2">RN2-1</strain>
    </source>
</reference>
<dbReference type="AlphaFoldDB" id="A0AA41YQP5"/>
<comment type="caution">
    <text evidence="2">The sequence shown here is derived from an EMBL/GenBank/DDBJ whole genome shotgun (WGS) entry which is preliminary data.</text>
</comment>
<dbReference type="PANTHER" id="PTHR43591">
    <property type="entry name" value="METHYLTRANSFERASE"/>
    <property type="match status" value="1"/>
</dbReference>
<sequence>MAEELSYRAEAAAEYDRAFSHVSAYFVPFLLRAARLGPGQRVLDVATGTGIAAEAALRVVGADGSIVATDLSPEMIEKARQRLDKASNAFVAVEDGQALSLPDESFDVVLCSLGLMFFPDPLRGLFEFRRVLRPGGRAAVSVQTTPNRSYNGWINVIIARHVPGLAEATSRTFALGEATRLQSLFREAGFTDIETCTEKHSFTLPSFDAFYGPFERGGASTGQALASLPEEIRRGIREEVRRDLADTGGPIEVEMEIRIGSGRC</sequence>
<organism evidence="2 3">
    <name type="scientific">Limobrevibacterium gyesilva</name>
    <dbReference type="NCBI Taxonomy" id="2991712"/>
    <lineage>
        <taxon>Bacteria</taxon>
        <taxon>Pseudomonadati</taxon>
        <taxon>Pseudomonadota</taxon>
        <taxon>Alphaproteobacteria</taxon>
        <taxon>Acetobacterales</taxon>
        <taxon>Acetobacteraceae</taxon>
        <taxon>Limobrevibacterium</taxon>
    </lineage>
</organism>
<keyword evidence="3" id="KW-1185">Reference proteome</keyword>
<evidence type="ECO:0000313" key="2">
    <source>
        <dbReference type="EMBL" id="MCW3477924.1"/>
    </source>
</evidence>
<dbReference type="CDD" id="cd02440">
    <property type="entry name" value="AdoMet_MTases"/>
    <property type="match status" value="1"/>
</dbReference>
<dbReference type="InterPro" id="IPR013216">
    <property type="entry name" value="Methyltransf_11"/>
</dbReference>
<reference evidence="2" key="2">
    <citation type="submission" date="2022-10" db="EMBL/GenBank/DDBJ databases">
        <authorList>
            <person name="Trinh H.N."/>
        </authorList>
    </citation>
    <scope>NUCLEOTIDE SEQUENCE</scope>
    <source>
        <strain evidence="2">RN2-1</strain>
    </source>
</reference>
<proteinExistence type="predicted"/>
<gene>
    <name evidence="2" type="ORF">OL599_25625</name>
</gene>
<dbReference type="Gene3D" id="3.40.50.150">
    <property type="entry name" value="Vaccinia Virus protein VP39"/>
    <property type="match status" value="1"/>
</dbReference>
<dbReference type="PANTHER" id="PTHR43591:SF24">
    <property type="entry name" value="2-METHOXY-6-POLYPRENYL-1,4-BENZOQUINOL METHYLASE, MITOCHONDRIAL"/>
    <property type="match status" value="1"/>
</dbReference>
<keyword evidence="2" id="KW-0489">Methyltransferase</keyword>
<dbReference type="SUPFAM" id="SSF53335">
    <property type="entry name" value="S-adenosyl-L-methionine-dependent methyltransferases"/>
    <property type="match status" value="1"/>
</dbReference>
<dbReference type="RefSeq" id="WP_264716911.1">
    <property type="nucleotide sequence ID" value="NZ_JAPDNT010000069.1"/>
</dbReference>
<evidence type="ECO:0000259" key="1">
    <source>
        <dbReference type="Pfam" id="PF08241"/>
    </source>
</evidence>
<name>A0AA41YQP5_9PROT</name>
<keyword evidence="2" id="KW-0808">Transferase</keyword>
<dbReference type="GO" id="GO:0032259">
    <property type="term" value="P:methylation"/>
    <property type="evidence" value="ECO:0007669"/>
    <property type="project" value="UniProtKB-KW"/>
</dbReference>